<dbReference type="EMBL" id="SEYY01007591">
    <property type="protein sequence ID" value="KAB7502414.1"/>
    <property type="molecule type" value="Genomic_DNA"/>
</dbReference>
<keyword evidence="3" id="KW-1185">Reference proteome</keyword>
<evidence type="ECO:0000313" key="2">
    <source>
        <dbReference type="EMBL" id="KAB7502414.1"/>
    </source>
</evidence>
<feature type="chain" id="PRO_5024364894" description="WAP domain-containing protein" evidence="1">
    <location>
        <begin position="28"/>
        <end position="103"/>
    </location>
</feature>
<evidence type="ECO:0008006" key="4">
    <source>
        <dbReference type="Google" id="ProtNLM"/>
    </source>
</evidence>
<dbReference type="AlphaFoldDB" id="A0A5N5T6Z3"/>
<sequence>MKVFKSILSSFLLIVLALMNCFESSHLRGPNYNTLAPCPPPQFLVCPLPGINGLPRIPPPCPPCQANTRCCFDGCFFSCRPYPLRPYYNYHSKGGCSKCRGKK</sequence>
<name>A0A5N5T6Z3_9CRUS</name>
<gene>
    <name evidence="2" type="ORF">Anas_11026</name>
</gene>
<dbReference type="Proteomes" id="UP000326759">
    <property type="component" value="Unassembled WGS sequence"/>
</dbReference>
<evidence type="ECO:0000256" key="1">
    <source>
        <dbReference type="SAM" id="SignalP"/>
    </source>
</evidence>
<accession>A0A5N5T6Z3</accession>
<feature type="signal peptide" evidence="1">
    <location>
        <begin position="1"/>
        <end position="27"/>
    </location>
</feature>
<organism evidence="2 3">
    <name type="scientific">Armadillidium nasatum</name>
    <dbReference type="NCBI Taxonomy" id="96803"/>
    <lineage>
        <taxon>Eukaryota</taxon>
        <taxon>Metazoa</taxon>
        <taxon>Ecdysozoa</taxon>
        <taxon>Arthropoda</taxon>
        <taxon>Crustacea</taxon>
        <taxon>Multicrustacea</taxon>
        <taxon>Malacostraca</taxon>
        <taxon>Eumalacostraca</taxon>
        <taxon>Peracarida</taxon>
        <taxon>Isopoda</taxon>
        <taxon>Oniscidea</taxon>
        <taxon>Crinocheta</taxon>
        <taxon>Armadillidiidae</taxon>
        <taxon>Armadillidium</taxon>
    </lineage>
</organism>
<protein>
    <recommendedName>
        <fullName evidence="4">WAP domain-containing protein</fullName>
    </recommendedName>
</protein>
<comment type="caution">
    <text evidence="2">The sequence shown here is derived from an EMBL/GenBank/DDBJ whole genome shotgun (WGS) entry which is preliminary data.</text>
</comment>
<proteinExistence type="predicted"/>
<keyword evidence="1" id="KW-0732">Signal</keyword>
<dbReference type="OrthoDB" id="10412940at2759"/>
<evidence type="ECO:0000313" key="3">
    <source>
        <dbReference type="Proteomes" id="UP000326759"/>
    </source>
</evidence>
<reference evidence="2 3" key="1">
    <citation type="journal article" date="2019" name="PLoS Biol.">
        <title>Sex chromosomes control vertical transmission of feminizing Wolbachia symbionts in an isopod.</title>
        <authorList>
            <person name="Becking T."/>
            <person name="Chebbi M.A."/>
            <person name="Giraud I."/>
            <person name="Moumen B."/>
            <person name="Laverre T."/>
            <person name="Caubet Y."/>
            <person name="Peccoud J."/>
            <person name="Gilbert C."/>
            <person name="Cordaux R."/>
        </authorList>
    </citation>
    <scope>NUCLEOTIDE SEQUENCE [LARGE SCALE GENOMIC DNA]</scope>
    <source>
        <strain evidence="2">ANa2</strain>
        <tissue evidence="2">Whole body excluding digestive tract and cuticle</tissue>
    </source>
</reference>